<accession>A0A9X4M7P3</accession>
<reference evidence="1" key="1">
    <citation type="submission" date="2022-08" db="EMBL/GenBank/DDBJ databases">
        <title>Genome analysis of Corynebacteriales strain.</title>
        <authorList>
            <person name="Lee S.D."/>
        </authorList>
    </citation>
    <scope>NUCLEOTIDE SEQUENCE</scope>
    <source>
        <strain evidence="1">D3-21</strain>
    </source>
</reference>
<comment type="caution">
    <text evidence="1">The sequence shown here is derived from an EMBL/GenBank/DDBJ whole genome shotgun (WGS) entry which is preliminary data.</text>
</comment>
<dbReference type="Proteomes" id="UP001152755">
    <property type="component" value="Unassembled WGS sequence"/>
</dbReference>
<proteinExistence type="predicted"/>
<sequence length="59" mass="6556">MSQETLATHRKMDLRTYLRAQQVVAAHSVDTPDCRVLLEMLGLIDDDVAAPEFALAVDD</sequence>
<evidence type="ECO:0000313" key="1">
    <source>
        <dbReference type="EMBL" id="MDG3016758.1"/>
    </source>
</evidence>
<gene>
    <name evidence="1" type="ORF">NVS88_19585</name>
</gene>
<dbReference type="RefSeq" id="WP_277830660.1">
    <property type="nucleotide sequence ID" value="NZ_JAAIVF010000001.1"/>
</dbReference>
<keyword evidence="2" id="KW-1185">Reference proteome</keyword>
<organism evidence="1 2">
    <name type="scientific">Speluncibacter jeojiensis</name>
    <dbReference type="NCBI Taxonomy" id="2710754"/>
    <lineage>
        <taxon>Bacteria</taxon>
        <taxon>Bacillati</taxon>
        <taxon>Actinomycetota</taxon>
        <taxon>Actinomycetes</taxon>
        <taxon>Mycobacteriales</taxon>
        <taxon>Speluncibacteraceae</taxon>
        <taxon>Speluncibacter</taxon>
    </lineage>
</organism>
<protein>
    <submittedName>
        <fullName evidence="1">Uncharacterized protein</fullName>
    </submittedName>
</protein>
<dbReference type="EMBL" id="JANRHA010000017">
    <property type="protein sequence ID" value="MDG3016758.1"/>
    <property type="molecule type" value="Genomic_DNA"/>
</dbReference>
<evidence type="ECO:0000313" key="2">
    <source>
        <dbReference type="Proteomes" id="UP001152755"/>
    </source>
</evidence>
<dbReference type="AlphaFoldDB" id="A0A9X4M7P3"/>
<name>A0A9X4M7P3_9ACTN</name>